<dbReference type="CDD" id="cd06261">
    <property type="entry name" value="TM_PBP2"/>
    <property type="match status" value="1"/>
</dbReference>
<dbReference type="PANTHER" id="PTHR30406:SF10">
    <property type="entry name" value="SULFATE TRANSPORT SYSTEM PERMEASE PROTEIN CYST"/>
    <property type="match status" value="1"/>
</dbReference>
<keyword evidence="6 10" id="KW-1133">Transmembrane helix</keyword>
<feature type="transmembrane region" description="Helical" evidence="10">
    <location>
        <begin position="98"/>
        <end position="118"/>
    </location>
</feature>
<dbReference type="PROSITE" id="PS50928">
    <property type="entry name" value="ABC_TM1"/>
    <property type="match status" value="1"/>
</dbReference>
<dbReference type="HOGENOM" id="CLU_016047_14_0_6"/>
<dbReference type="eggNOG" id="COG0555">
    <property type="taxonomic scope" value="Bacteria"/>
</dbReference>
<evidence type="ECO:0000256" key="9">
    <source>
        <dbReference type="ARBA" id="ARBA00025323"/>
    </source>
</evidence>
<comment type="subunit">
    <text evidence="2">The complex is composed of two ATP-binding proteins (CysA), two transmembrane proteins (CysT and CysW) and a solute-binding protein (CysP).</text>
</comment>
<evidence type="ECO:0000256" key="2">
    <source>
        <dbReference type="ARBA" id="ARBA00011779"/>
    </source>
</evidence>
<dbReference type="NCBIfam" id="TIGR02139">
    <property type="entry name" value="permease_CysT"/>
    <property type="match status" value="1"/>
</dbReference>
<proteinExistence type="inferred from homology"/>
<evidence type="ECO:0000256" key="3">
    <source>
        <dbReference type="ARBA" id="ARBA00022448"/>
    </source>
</evidence>
<comment type="similarity">
    <text evidence="10">Belongs to the binding-protein-dependent transport system permease family. CysTW subfamily.</text>
</comment>
<dbReference type="KEGG" id="bfl:Bfl513"/>
<dbReference type="InterPro" id="IPR005667">
    <property type="entry name" value="Sulph_transpt2"/>
</dbReference>
<feature type="domain" description="ABC transmembrane type-1" evidence="11">
    <location>
        <begin position="60"/>
        <end position="263"/>
    </location>
</feature>
<accession>Q7VRT6</accession>
<dbReference type="InterPro" id="IPR035906">
    <property type="entry name" value="MetI-like_sf"/>
</dbReference>
<keyword evidence="4" id="KW-1003">Cell membrane</keyword>
<evidence type="ECO:0000256" key="10">
    <source>
        <dbReference type="RuleBase" id="RU366001"/>
    </source>
</evidence>
<feature type="transmembrane region" description="Helical" evidence="10">
    <location>
        <begin position="57"/>
        <end position="86"/>
    </location>
</feature>
<feature type="transmembrane region" description="Helical" evidence="10">
    <location>
        <begin position="184"/>
        <end position="206"/>
    </location>
</feature>
<keyword evidence="7 10" id="KW-0764">Sulfate transport</keyword>
<dbReference type="Proteomes" id="UP000002192">
    <property type="component" value="Chromosome"/>
</dbReference>
<dbReference type="PANTHER" id="PTHR30406">
    <property type="entry name" value="SULFATE TRANSPORT SYSTEM PERMEASE PROTEIN"/>
    <property type="match status" value="1"/>
</dbReference>
<dbReference type="InterPro" id="IPR000515">
    <property type="entry name" value="MetI-like"/>
</dbReference>
<keyword evidence="5 10" id="KW-0812">Transmembrane</keyword>
<dbReference type="NCBIfam" id="TIGR00969">
    <property type="entry name" value="3a0106s02"/>
    <property type="match status" value="1"/>
</dbReference>
<dbReference type="OrthoDB" id="9774448at2"/>
<dbReference type="Gene3D" id="1.10.3720.10">
    <property type="entry name" value="MetI-like"/>
    <property type="match status" value="1"/>
</dbReference>
<organism evidence="12 13">
    <name type="scientific">Blochmanniella floridana</name>
    <dbReference type="NCBI Taxonomy" id="203907"/>
    <lineage>
        <taxon>Bacteria</taxon>
        <taxon>Pseudomonadati</taxon>
        <taxon>Pseudomonadota</taxon>
        <taxon>Gammaproteobacteria</taxon>
        <taxon>Enterobacterales</taxon>
        <taxon>Enterobacteriaceae</taxon>
        <taxon>ant endosymbionts</taxon>
        <taxon>Candidatus Blochmanniella</taxon>
    </lineage>
</organism>
<dbReference type="FunFam" id="1.10.3720.10:FF:000004">
    <property type="entry name" value="Sulfate transport system permease protein CysT"/>
    <property type="match status" value="1"/>
</dbReference>
<dbReference type="InterPro" id="IPR011865">
    <property type="entry name" value="CysT_permease"/>
</dbReference>
<feature type="transmembrane region" description="Helical" evidence="10">
    <location>
        <begin position="12"/>
        <end position="37"/>
    </location>
</feature>
<keyword evidence="3 10" id="KW-0813">Transport</keyword>
<feature type="transmembrane region" description="Helical" evidence="10">
    <location>
        <begin position="138"/>
        <end position="156"/>
    </location>
</feature>
<protein>
    <recommendedName>
        <fullName evidence="10">Sulfate transport system permease protein CysT</fullName>
    </recommendedName>
</protein>
<dbReference type="STRING" id="203907.Bfl513"/>
<keyword evidence="13" id="KW-1185">Reference proteome</keyword>
<evidence type="ECO:0000259" key="11">
    <source>
        <dbReference type="PROSITE" id="PS50928"/>
    </source>
</evidence>
<evidence type="ECO:0000256" key="1">
    <source>
        <dbReference type="ARBA" id="ARBA00004429"/>
    </source>
</evidence>
<feature type="transmembrane region" description="Helical" evidence="10">
    <location>
        <begin position="212"/>
        <end position="235"/>
    </location>
</feature>
<evidence type="ECO:0000313" key="13">
    <source>
        <dbReference type="Proteomes" id="UP000002192"/>
    </source>
</evidence>
<keyword evidence="4" id="KW-0997">Cell inner membrane</keyword>
<evidence type="ECO:0000256" key="6">
    <source>
        <dbReference type="ARBA" id="ARBA00022989"/>
    </source>
</evidence>
<dbReference type="Pfam" id="PF00528">
    <property type="entry name" value="BPD_transp_1"/>
    <property type="match status" value="1"/>
</dbReference>
<dbReference type="NCBIfam" id="NF008208">
    <property type="entry name" value="PRK10971.1"/>
    <property type="match status" value="1"/>
</dbReference>
<feature type="transmembrane region" description="Helical" evidence="10">
    <location>
        <begin position="247"/>
        <end position="268"/>
    </location>
</feature>
<dbReference type="GO" id="GO:0005886">
    <property type="term" value="C:plasma membrane"/>
    <property type="evidence" value="ECO:0007669"/>
    <property type="project" value="UniProtKB-SubCell"/>
</dbReference>
<evidence type="ECO:0000256" key="5">
    <source>
        <dbReference type="ARBA" id="ARBA00022692"/>
    </source>
</evidence>
<evidence type="ECO:0000256" key="7">
    <source>
        <dbReference type="ARBA" id="ARBA00023032"/>
    </source>
</evidence>
<evidence type="ECO:0000313" key="12">
    <source>
        <dbReference type="EMBL" id="CAD83199.1"/>
    </source>
</evidence>
<dbReference type="AlphaFoldDB" id="Q7VRT6"/>
<dbReference type="SUPFAM" id="SSF161098">
    <property type="entry name" value="MetI-like"/>
    <property type="match status" value="1"/>
</dbReference>
<sequence length="278" mass="30895">MLLINNHQRLPGFGVTLGGSVLFISLVLLLPLSALIVQLSQISWMQYWSIITEPSLLVAYKVTFLSAGIAAIFNAIFGMMVSWVLVKYRFPGQKLLDAIIDLPFALPTAVAGLTLSTLFSECGWYGKWLAGMGITVSYTWIGVAIAMTFTSIPFVIRSVQPVLEEISQEYEESAKTLGASYWQIFYNVIFPELAPAWIFGVMLSFVRSLGEFGAIIFIAGNIAWKNEVVSLIIFVRIQEFDYPAASAISSVILIFSLLLLCIVTILQLRLHKKFQGYL</sequence>
<comment type="subcellular location">
    <subcellularLocation>
        <location evidence="1">Cell inner membrane</location>
        <topology evidence="1">Multi-pass membrane protein</topology>
    </subcellularLocation>
</comment>
<comment type="function">
    <text evidence="10">Part of the ABC transporter complex (TC 3.A.1.6.1) involved in sulfate/thiosulfate import.</text>
</comment>
<dbReference type="EMBL" id="BX248583">
    <property type="protein sequence ID" value="CAD83199.1"/>
    <property type="molecule type" value="Genomic_DNA"/>
</dbReference>
<evidence type="ECO:0000256" key="4">
    <source>
        <dbReference type="ARBA" id="ARBA00022519"/>
    </source>
</evidence>
<comment type="function">
    <text evidence="9">Part of the ABC transporter complex CysAWTP (TC 3.A.1.6.1) involved in sulfate/thiosulfate import. Probably responsible for the translocation of the substrate across the membrane.</text>
</comment>
<name>Q7VRT6_BLOFL</name>
<reference evidence="12 13" key="1">
    <citation type="journal article" date="2003" name="Proc. Natl. Acad. Sci. U.S.A.">
        <title>The genome sequence of Blochmannia floridanus: comparative analysis of reduced genomes.</title>
        <authorList>
            <person name="Gil R."/>
            <person name="Silva F.J."/>
            <person name="Zientz E."/>
            <person name="Delmotte F."/>
            <person name="Gonzalez-Candelas F."/>
            <person name="Latorre A."/>
            <person name="Rausell C."/>
            <person name="Kramerbeek J."/>
            <person name="Gadau J."/>
            <person name="Hoelldobler B."/>
            <person name="van Ham R.C.H.J."/>
            <person name="Gross R."/>
            <person name="Moya A."/>
        </authorList>
    </citation>
    <scope>NUCLEOTIDE SEQUENCE [LARGE SCALE GENOMIC DNA]</scope>
</reference>
<evidence type="ECO:0000256" key="8">
    <source>
        <dbReference type="ARBA" id="ARBA00023136"/>
    </source>
</evidence>
<dbReference type="GO" id="GO:0015419">
    <property type="term" value="F:ABC-type sulfate transporter activity"/>
    <property type="evidence" value="ECO:0007669"/>
    <property type="project" value="UniProtKB-UniRule"/>
</dbReference>
<keyword evidence="8 10" id="KW-0472">Membrane</keyword>
<gene>
    <name evidence="12" type="primary">cysU</name>
    <name evidence="12" type="ordered locus">Bfl513</name>
</gene>